<dbReference type="Pfam" id="PF11776">
    <property type="entry name" value="RcnB"/>
    <property type="match status" value="1"/>
</dbReference>
<dbReference type="RefSeq" id="WP_124232422.1">
    <property type="nucleotide sequence ID" value="NZ_RHHM01000004.1"/>
</dbReference>
<feature type="region of interest" description="Disordered" evidence="1">
    <location>
        <begin position="25"/>
        <end position="84"/>
    </location>
</feature>
<evidence type="ECO:0000256" key="2">
    <source>
        <dbReference type="SAM" id="SignalP"/>
    </source>
</evidence>
<sequence>MSKSKYVLITAMLMGAVPLIASAEGEQAQPVATSPAAVADDQSGGNPEATNPDTPKGSSTGAQAQAMQNPDSDAQERPDPANPYEIKSFYADFQHFTIGSVIPDRYRTKKYEIVDWKTRNLPKPDEGTSWTYMGGNYVLFSQADGKIIRAESGDIFYKQS</sequence>
<accession>A0A3N6S243</accession>
<feature type="chain" id="PRO_5018031662" description="Nickel/cobalt homeostasis protein RcnB" evidence="2">
    <location>
        <begin position="24"/>
        <end position="160"/>
    </location>
</feature>
<evidence type="ECO:0000256" key="1">
    <source>
        <dbReference type="SAM" id="MobiDB-lite"/>
    </source>
</evidence>
<feature type="signal peptide" evidence="2">
    <location>
        <begin position="1"/>
        <end position="23"/>
    </location>
</feature>
<proteinExistence type="predicted"/>
<reference evidence="3 4" key="1">
    <citation type="submission" date="2018-10" db="EMBL/GenBank/DDBJ databases">
        <title>Draft genome sequence for the type isolate of Erwinia psidii, agent causal of bacterial blight in guava (Psidium guajava) and wilt and die-back of Eucalyptus spp.</title>
        <authorList>
            <person name="Hermenegildo P.S."/>
            <person name="Santos S.A."/>
            <person name="Guimaraes L.M.S."/>
            <person name="Vidigal P.M.P."/>
            <person name="Pereira I.C."/>
            <person name="Badel J.L."/>
            <person name="Alfenas-Zerbini P."/>
            <person name="Ferreira M.A.S.V."/>
            <person name="Alfenas A.C."/>
        </authorList>
    </citation>
    <scope>NUCLEOTIDE SEQUENCE [LARGE SCALE GENOMIC DNA]</scope>
    <source>
        <strain evidence="3 4">IBSBF 435</strain>
    </source>
</reference>
<dbReference type="Proteomes" id="UP000279457">
    <property type="component" value="Unassembled WGS sequence"/>
</dbReference>
<evidence type="ECO:0000313" key="4">
    <source>
        <dbReference type="Proteomes" id="UP000279457"/>
    </source>
</evidence>
<gene>
    <name evidence="3" type="ORF">EB241_06810</name>
</gene>
<dbReference type="InterPro" id="IPR024572">
    <property type="entry name" value="RcnB"/>
</dbReference>
<organism evidence="3 4">
    <name type="scientific">Erwinia psidii</name>
    <dbReference type="NCBI Taxonomy" id="69224"/>
    <lineage>
        <taxon>Bacteria</taxon>
        <taxon>Pseudomonadati</taxon>
        <taxon>Pseudomonadota</taxon>
        <taxon>Gammaproteobacteria</taxon>
        <taxon>Enterobacterales</taxon>
        <taxon>Erwiniaceae</taxon>
        <taxon>Erwinia</taxon>
    </lineage>
</organism>
<name>A0A3N6S243_9GAMM</name>
<dbReference type="OrthoDB" id="6538939at2"/>
<comment type="caution">
    <text evidence="3">The sequence shown here is derived from an EMBL/GenBank/DDBJ whole genome shotgun (WGS) entry which is preliminary data.</text>
</comment>
<dbReference type="AlphaFoldDB" id="A0A3N6S243"/>
<feature type="compositionally biased region" description="Polar residues" evidence="1">
    <location>
        <begin position="43"/>
        <end position="72"/>
    </location>
</feature>
<evidence type="ECO:0000313" key="3">
    <source>
        <dbReference type="EMBL" id="RQM38897.1"/>
    </source>
</evidence>
<evidence type="ECO:0008006" key="5">
    <source>
        <dbReference type="Google" id="ProtNLM"/>
    </source>
</evidence>
<dbReference type="EMBL" id="RHHM01000004">
    <property type="protein sequence ID" value="RQM38897.1"/>
    <property type="molecule type" value="Genomic_DNA"/>
</dbReference>
<dbReference type="Gene3D" id="3.10.450.160">
    <property type="entry name" value="inner membrane protein cigr"/>
    <property type="match status" value="1"/>
</dbReference>
<keyword evidence="4" id="KW-1185">Reference proteome</keyword>
<keyword evidence="2" id="KW-0732">Signal</keyword>
<protein>
    <recommendedName>
        <fullName evidence="5">Nickel/cobalt homeostasis protein RcnB</fullName>
    </recommendedName>
</protein>